<feature type="domain" description="UFSP1/2/DUB catalytic" evidence="8">
    <location>
        <begin position="451"/>
        <end position="635"/>
    </location>
</feature>
<gene>
    <name evidence="11" type="ORF">J437_LFUL005872</name>
</gene>
<dbReference type="InterPro" id="IPR012462">
    <property type="entry name" value="UFSP1/2_DUB_cat"/>
</dbReference>
<dbReference type="Pfam" id="PF20908">
    <property type="entry name" value="UfSP2_N"/>
    <property type="match status" value="1"/>
</dbReference>
<dbReference type="FunFam" id="3.90.70.130:FF:000001">
    <property type="entry name" value="Probable Ufm1-specific protease 2"/>
    <property type="match status" value="1"/>
</dbReference>
<feature type="domain" description="UFSP2 second" evidence="9">
    <location>
        <begin position="305"/>
        <end position="425"/>
    </location>
</feature>
<dbReference type="EMBL" id="KZ308446">
    <property type="protein sequence ID" value="KAG8229791.1"/>
    <property type="molecule type" value="Genomic_DNA"/>
</dbReference>
<sequence>MSPRIKLSKNILQRLRKLQDPSVGCLHGIIYKGEVFVLGFTVEHRFKESEKLRFSNGNNSSEITNVGAIGLTFPTEVDVVGVVRWYENDIEGGADDKMENLLQDISVTDNPLILKCRIGDPDSLKAECLISEVFTDTPFEIVTESELLESFILVRLKASLPLHSEFTPEHVRNSVENLRRKLSSGLSAFHFPKPSIFLTSSDFEKGVKGPGLTGEDMTVKELYNACFDDSPKKKKRASKDFDLLPVKLMLRPTRDRFSLEKNACAPVIQHQKGIIILNLRWIKYNHYCYNNNKILSIPRCVISPTGNFKCLQMNLPLDTLSLVHRDTKASHLYSILVESICNQLKFSKESILYQMDKSKSHGSMKCPSQPLPYHFFPSACGHFITLLYPSEIPDSELESERRALHRRLDLPEIVPLFRRNNRSIFQEDWPPNSPLINPHETLGPSGVQGGEMALVQGIYTYHHYMQDKMDDNGWGCAYRSLQTIISWFRFQGYTEKPIPTHQEIQKCLVDIGDKPHTFVGTKQWIGSTEVSFVLDSMLGVQSRIISVSSGEELETKGSELVHHFQMQGTPIMIGGGVLAHTILGVHFNSESGELKFLILDPHYTGGEDINIIQSKGWCGWKTMKFWDKTAYYNLCLPQRPYCI</sequence>
<dbReference type="InterPro" id="IPR038765">
    <property type="entry name" value="Papain-like_cys_pep_sf"/>
</dbReference>
<evidence type="ECO:0000256" key="3">
    <source>
        <dbReference type="ARBA" id="ARBA00022786"/>
    </source>
</evidence>
<keyword evidence="2" id="KW-0645">Protease</keyword>
<dbReference type="PANTHER" id="PTHR48153:SF2">
    <property type="entry name" value="UFM1-SPECIFIC PROTEASE 2"/>
    <property type="match status" value="1"/>
</dbReference>
<dbReference type="GO" id="GO:0071567">
    <property type="term" value="F:deUFMylase activity"/>
    <property type="evidence" value="ECO:0007669"/>
    <property type="project" value="TreeGrafter"/>
</dbReference>
<evidence type="ECO:0000313" key="11">
    <source>
        <dbReference type="EMBL" id="KAG8229791.1"/>
    </source>
</evidence>
<dbReference type="InterPro" id="IPR049387">
    <property type="entry name" value="UFSP2-like_2nd"/>
</dbReference>
<evidence type="ECO:0000259" key="9">
    <source>
        <dbReference type="Pfam" id="PF20908"/>
    </source>
</evidence>
<dbReference type="Pfam" id="PF07910">
    <property type="entry name" value="Peptidase_C78"/>
    <property type="match status" value="1"/>
</dbReference>
<dbReference type="GO" id="GO:0006508">
    <property type="term" value="P:proteolysis"/>
    <property type="evidence" value="ECO:0007669"/>
    <property type="project" value="UniProtKB-KW"/>
</dbReference>
<dbReference type="OrthoDB" id="417506at2759"/>
<name>A0A8K0P1A0_LADFU</name>
<organism evidence="11 12">
    <name type="scientific">Ladona fulva</name>
    <name type="common">Scarce chaser dragonfly</name>
    <name type="synonym">Libellula fulva</name>
    <dbReference type="NCBI Taxonomy" id="123851"/>
    <lineage>
        <taxon>Eukaryota</taxon>
        <taxon>Metazoa</taxon>
        <taxon>Ecdysozoa</taxon>
        <taxon>Arthropoda</taxon>
        <taxon>Hexapoda</taxon>
        <taxon>Insecta</taxon>
        <taxon>Pterygota</taxon>
        <taxon>Palaeoptera</taxon>
        <taxon>Odonata</taxon>
        <taxon>Epiprocta</taxon>
        <taxon>Anisoptera</taxon>
        <taxon>Libelluloidea</taxon>
        <taxon>Libellulidae</taxon>
        <taxon>Ladona</taxon>
    </lineage>
</organism>
<evidence type="ECO:0000256" key="2">
    <source>
        <dbReference type="ARBA" id="ARBA00022670"/>
    </source>
</evidence>
<comment type="similarity">
    <text evidence="1">Belongs to the peptidase C78 family.</text>
</comment>
<dbReference type="Pfam" id="PF26560">
    <property type="entry name" value="UFSP2_MPN_insect"/>
    <property type="match status" value="1"/>
</dbReference>
<evidence type="ECO:0000259" key="8">
    <source>
        <dbReference type="Pfam" id="PF07910"/>
    </source>
</evidence>
<dbReference type="GO" id="GO:0005783">
    <property type="term" value="C:endoplasmic reticulum"/>
    <property type="evidence" value="ECO:0007669"/>
    <property type="project" value="TreeGrafter"/>
</dbReference>
<accession>A0A8K0P1A0</accession>
<keyword evidence="3" id="KW-0833">Ubl conjugation pathway</keyword>
<evidence type="ECO:0000259" key="10">
    <source>
        <dbReference type="Pfam" id="PF26560"/>
    </source>
</evidence>
<dbReference type="Proteomes" id="UP000792457">
    <property type="component" value="Unassembled WGS sequence"/>
</dbReference>
<dbReference type="InterPro" id="IPR058757">
    <property type="entry name" value="UFSP2_MPN_N"/>
</dbReference>
<evidence type="ECO:0000256" key="5">
    <source>
        <dbReference type="ARBA" id="ARBA00022807"/>
    </source>
</evidence>
<evidence type="ECO:0000313" key="12">
    <source>
        <dbReference type="Proteomes" id="UP000792457"/>
    </source>
</evidence>
<evidence type="ECO:0000256" key="6">
    <source>
        <dbReference type="ARBA" id="ARBA00057559"/>
    </source>
</evidence>
<keyword evidence="4" id="KW-0378">Hydrolase</keyword>
<dbReference type="GO" id="GO:0005634">
    <property type="term" value="C:nucleus"/>
    <property type="evidence" value="ECO:0007669"/>
    <property type="project" value="TreeGrafter"/>
</dbReference>
<reference evidence="11" key="2">
    <citation type="submission" date="2017-10" db="EMBL/GenBank/DDBJ databases">
        <title>Ladona fulva Genome sequencing and assembly.</title>
        <authorList>
            <person name="Murali S."/>
            <person name="Richards S."/>
            <person name="Bandaranaike D."/>
            <person name="Bellair M."/>
            <person name="Blankenburg K."/>
            <person name="Chao H."/>
            <person name="Dinh H."/>
            <person name="Doddapaneni H."/>
            <person name="Dugan-Rocha S."/>
            <person name="Elkadiri S."/>
            <person name="Gnanaolivu R."/>
            <person name="Hernandez B."/>
            <person name="Skinner E."/>
            <person name="Javaid M."/>
            <person name="Lee S."/>
            <person name="Li M."/>
            <person name="Ming W."/>
            <person name="Munidasa M."/>
            <person name="Muniz J."/>
            <person name="Nguyen L."/>
            <person name="Hughes D."/>
            <person name="Osuji N."/>
            <person name="Pu L.-L."/>
            <person name="Puazo M."/>
            <person name="Qu C."/>
            <person name="Quiroz J."/>
            <person name="Raj R."/>
            <person name="Weissenberger G."/>
            <person name="Xin Y."/>
            <person name="Zou X."/>
            <person name="Han Y."/>
            <person name="Worley K."/>
            <person name="Muzny D."/>
            <person name="Gibbs R."/>
        </authorList>
    </citation>
    <scope>NUCLEOTIDE SEQUENCE</scope>
    <source>
        <strain evidence="11">Sampled in the wild</strain>
    </source>
</reference>
<keyword evidence="12" id="KW-1185">Reference proteome</keyword>
<dbReference type="SUPFAM" id="SSF54001">
    <property type="entry name" value="Cysteine proteinases"/>
    <property type="match status" value="1"/>
</dbReference>
<dbReference type="AlphaFoldDB" id="A0A8K0P1A0"/>
<comment type="function">
    <text evidence="6">Thiol protease which recognizes and hydrolyzes the peptide bond at the C-terminal Gly of UFM1, a ubiquitin-like modifier protein bound to a number of target proteins. Does not hydrolyze SUMO1 or ISG15 ubiquitin-like proteins.</text>
</comment>
<proteinExistence type="inferred from homology"/>
<evidence type="ECO:0000256" key="7">
    <source>
        <dbReference type="ARBA" id="ARBA00073264"/>
    </source>
</evidence>
<keyword evidence="5" id="KW-0788">Thiol protease</keyword>
<comment type="caution">
    <text evidence="11">The sequence shown here is derived from an EMBL/GenBank/DDBJ whole genome shotgun (WGS) entry which is preliminary data.</text>
</comment>
<feature type="domain" description="UFSP2 N-terminal MPN-like" evidence="10">
    <location>
        <begin position="1"/>
        <end position="147"/>
    </location>
</feature>
<protein>
    <recommendedName>
        <fullName evidence="7">Probable Ufm1-specific protease 2</fullName>
    </recommendedName>
</protein>
<evidence type="ECO:0000256" key="1">
    <source>
        <dbReference type="ARBA" id="ARBA00008552"/>
    </source>
</evidence>
<evidence type="ECO:0000256" key="4">
    <source>
        <dbReference type="ARBA" id="ARBA00022801"/>
    </source>
</evidence>
<dbReference type="Gene3D" id="3.90.70.130">
    <property type="match status" value="1"/>
</dbReference>
<dbReference type="PANTHER" id="PTHR48153">
    <property type="entry name" value="UFM1-SPECIFIC PROTEASE 2"/>
    <property type="match status" value="1"/>
</dbReference>
<reference evidence="11" key="1">
    <citation type="submission" date="2013-04" db="EMBL/GenBank/DDBJ databases">
        <authorList>
            <person name="Qu J."/>
            <person name="Murali S.C."/>
            <person name="Bandaranaike D."/>
            <person name="Bellair M."/>
            <person name="Blankenburg K."/>
            <person name="Chao H."/>
            <person name="Dinh H."/>
            <person name="Doddapaneni H."/>
            <person name="Downs B."/>
            <person name="Dugan-Rocha S."/>
            <person name="Elkadiri S."/>
            <person name="Gnanaolivu R.D."/>
            <person name="Hernandez B."/>
            <person name="Javaid M."/>
            <person name="Jayaseelan J.C."/>
            <person name="Lee S."/>
            <person name="Li M."/>
            <person name="Ming W."/>
            <person name="Munidasa M."/>
            <person name="Muniz J."/>
            <person name="Nguyen L."/>
            <person name="Ongeri F."/>
            <person name="Osuji N."/>
            <person name="Pu L.-L."/>
            <person name="Puazo M."/>
            <person name="Qu C."/>
            <person name="Quiroz J."/>
            <person name="Raj R."/>
            <person name="Weissenberger G."/>
            <person name="Xin Y."/>
            <person name="Zou X."/>
            <person name="Han Y."/>
            <person name="Richards S."/>
            <person name="Worley K."/>
            <person name="Muzny D."/>
            <person name="Gibbs R."/>
        </authorList>
    </citation>
    <scope>NUCLEOTIDE SEQUENCE</scope>
    <source>
        <strain evidence="11">Sampled in the wild</strain>
    </source>
</reference>